<proteinExistence type="predicted"/>
<dbReference type="AlphaFoldDB" id="A0AAD7DVB2"/>
<protein>
    <submittedName>
        <fullName evidence="2">Uncharacterized protein</fullName>
    </submittedName>
</protein>
<evidence type="ECO:0000313" key="3">
    <source>
        <dbReference type="Proteomes" id="UP001221757"/>
    </source>
</evidence>
<accession>A0AAD7DVB2</accession>
<evidence type="ECO:0000313" key="2">
    <source>
        <dbReference type="EMBL" id="KAJ7699859.1"/>
    </source>
</evidence>
<comment type="caution">
    <text evidence="2">The sequence shown here is derived from an EMBL/GenBank/DDBJ whole genome shotgun (WGS) entry which is preliminary data.</text>
</comment>
<evidence type="ECO:0000256" key="1">
    <source>
        <dbReference type="SAM" id="MobiDB-lite"/>
    </source>
</evidence>
<organism evidence="2 3">
    <name type="scientific">Mycena rosella</name>
    <name type="common">Pink bonnet</name>
    <name type="synonym">Agaricus rosellus</name>
    <dbReference type="NCBI Taxonomy" id="1033263"/>
    <lineage>
        <taxon>Eukaryota</taxon>
        <taxon>Fungi</taxon>
        <taxon>Dikarya</taxon>
        <taxon>Basidiomycota</taxon>
        <taxon>Agaricomycotina</taxon>
        <taxon>Agaricomycetes</taxon>
        <taxon>Agaricomycetidae</taxon>
        <taxon>Agaricales</taxon>
        <taxon>Marasmiineae</taxon>
        <taxon>Mycenaceae</taxon>
        <taxon>Mycena</taxon>
    </lineage>
</organism>
<gene>
    <name evidence="2" type="ORF">B0H17DRAFT_1047416</name>
</gene>
<name>A0AAD7DVB2_MYCRO</name>
<dbReference type="EMBL" id="JARKIE010000021">
    <property type="protein sequence ID" value="KAJ7699859.1"/>
    <property type="molecule type" value="Genomic_DNA"/>
</dbReference>
<keyword evidence="3" id="KW-1185">Reference proteome</keyword>
<feature type="region of interest" description="Disordered" evidence="1">
    <location>
        <begin position="1"/>
        <end position="27"/>
    </location>
</feature>
<reference evidence="2" key="1">
    <citation type="submission" date="2023-03" db="EMBL/GenBank/DDBJ databases">
        <title>Massive genome expansion in bonnet fungi (Mycena s.s.) driven by repeated elements and novel gene families across ecological guilds.</title>
        <authorList>
            <consortium name="Lawrence Berkeley National Laboratory"/>
            <person name="Harder C.B."/>
            <person name="Miyauchi S."/>
            <person name="Viragh M."/>
            <person name="Kuo A."/>
            <person name="Thoen E."/>
            <person name="Andreopoulos B."/>
            <person name="Lu D."/>
            <person name="Skrede I."/>
            <person name="Drula E."/>
            <person name="Henrissat B."/>
            <person name="Morin E."/>
            <person name="Kohler A."/>
            <person name="Barry K."/>
            <person name="LaButti K."/>
            <person name="Morin E."/>
            <person name="Salamov A."/>
            <person name="Lipzen A."/>
            <person name="Mereny Z."/>
            <person name="Hegedus B."/>
            <person name="Baldrian P."/>
            <person name="Stursova M."/>
            <person name="Weitz H."/>
            <person name="Taylor A."/>
            <person name="Grigoriev I.V."/>
            <person name="Nagy L.G."/>
            <person name="Martin F."/>
            <person name="Kauserud H."/>
        </authorList>
    </citation>
    <scope>NUCLEOTIDE SEQUENCE</scope>
    <source>
        <strain evidence="2">CBHHK067</strain>
    </source>
</reference>
<sequence length="51" mass="6007">MANEGSASKKKRIDDDQDPDTQKPLQLQRRRVWRACEGCRRKKVTVSKHVR</sequence>
<dbReference type="Proteomes" id="UP001221757">
    <property type="component" value="Unassembled WGS sequence"/>
</dbReference>